<feature type="non-terminal residue" evidence="2">
    <location>
        <position position="90"/>
    </location>
</feature>
<dbReference type="AlphaFoldDB" id="H1V9F0"/>
<gene>
    <name evidence="2" type="ORF">CH063_08324</name>
</gene>
<evidence type="ECO:0000313" key="3">
    <source>
        <dbReference type="Proteomes" id="UP000007174"/>
    </source>
</evidence>
<organism evidence="2 3">
    <name type="scientific">Colletotrichum higginsianum (strain IMI 349063)</name>
    <name type="common">Crucifer anthracnose fungus</name>
    <dbReference type="NCBI Taxonomy" id="759273"/>
    <lineage>
        <taxon>Eukaryota</taxon>
        <taxon>Fungi</taxon>
        <taxon>Dikarya</taxon>
        <taxon>Ascomycota</taxon>
        <taxon>Pezizomycotina</taxon>
        <taxon>Sordariomycetes</taxon>
        <taxon>Hypocreomycetidae</taxon>
        <taxon>Glomerellales</taxon>
        <taxon>Glomerellaceae</taxon>
        <taxon>Colletotrichum</taxon>
        <taxon>Colletotrichum destructivum species complex</taxon>
    </lineage>
</organism>
<dbReference type="EMBL" id="CACQ02002181">
    <property type="protein sequence ID" value="CCF36853.1"/>
    <property type="molecule type" value="Genomic_DNA"/>
</dbReference>
<feature type="compositionally biased region" description="Basic and acidic residues" evidence="1">
    <location>
        <begin position="1"/>
        <end position="23"/>
    </location>
</feature>
<evidence type="ECO:0000313" key="2">
    <source>
        <dbReference type="EMBL" id="CCF36853.1"/>
    </source>
</evidence>
<name>H1V9F0_COLHI</name>
<feature type="region of interest" description="Disordered" evidence="1">
    <location>
        <begin position="1"/>
        <end position="33"/>
    </location>
</feature>
<protein>
    <submittedName>
        <fullName evidence="2">Uncharacterized protein</fullName>
    </submittedName>
</protein>
<dbReference type="HOGENOM" id="CLU_2446592_0_0_1"/>
<accession>H1V9F0</accession>
<sequence length="90" mass="10620">SPAWHEREGGRQRDESLISDGRKSKGQNLSRRRYNVPYVPHRLRVSHWRRPSAKSGARRRRQIDGREAYMDTMNVCCVPSGKDWVSWRQA</sequence>
<reference evidence="3" key="1">
    <citation type="journal article" date="2012" name="Nat. Genet.">
        <title>Lifestyle transitions in plant pathogenic Colletotrichum fungi deciphered by genome and transcriptome analyses.</title>
        <authorList>
            <person name="O'Connell R.J."/>
            <person name="Thon M.R."/>
            <person name="Hacquard S."/>
            <person name="Amyotte S.G."/>
            <person name="Kleemann J."/>
            <person name="Torres M.F."/>
            <person name="Damm U."/>
            <person name="Buiate E.A."/>
            <person name="Epstein L."/>
            <person name="Alkan N."/>
            <person name="Altmueller J."/>
            <person name="Alvarado-Balderrama L."/>
            <person name="Bauser C.A."/>
            <person name="Becker C."/>
            <person name="Birren B.W."/>
            <person name="Chen Z."/>
            <person name="Choi J."/>
            <person name="Crouch J.A."/>
            <person name="Duvick J.P."/>
            <person name="Farman M.A."/>
            <person name="Gan P."/>
            <person name="Heiman D."/>
            <person name="Henrissat B."/>
            <person name="Howard R.J."/>
            <person name="Kabbage M."/>
            <person name="Koch C."/>
            <person name="Kracher B."/>
            <person name="Kubo Y."/>
            <person name="Law A.D."/>
            <person name="Lebrun M.-H."/>
            <person name="Lee Y.-H."/>
            <person name="Miyara I."/>
            <person name="Moore N."/>
            <person name="Neumann U."/>
            <person name="Nordstroem K."/>
            <person name="Panaccione D.G."/>
            <person name="Panstruga R."/>
            <person name="Place M."/>
            <person name="Proctor R.H."/>
            <person name="Prusky D."/>
            <person name="Rech G."/>
            <person name="Reinhardt R."/>
            <person name="Rollins J.A."/>
            <person name="Rounsley S."/>
            <person name="Schardl C.L."/>
            <person name="Schwartz D.C."/>
            <person name="Shenoy N."/>
            <person name="Shirasu K."/>
            <person name="Sikhakolli U.R."/>
            <person name="Stueber K."/>
            <person name="Sukno S.A."/>
            <person name="Sweigard J.A."/>
            <person name="Takano Y."/>
            <person name="Takahara H."/>
            <person name="Trail F."/>
            <person name="van der Does H.C."/>
            <person name="Voll L.M."/>
            <person name="Will I."/>
            <person name="Young S."/>
            <person name="Zeng Q."/>
            <person name="Zhang J."/>
            <person name="Zhou S."/>
            <person name="Dickman M.B."/>
            <person name="Schulze-Lefert P."/>
            <person name="Ver Loren van Themaat E."/>
            <person name="Ma L.-J."/>
            <person name="Vaillancourt L.J."/>
        </authorList>
    </citation>
    <scope>NUCLEOTIDE SEQUENCE [LARGE SCALE GENOMIC DNA]</scope>
    <source>
        <strain evidence="3">IMI 349063</strain>
    </source>
</reference>
<evidence type="ECO:0000256" key="1">
    <source>
        <dbReference type="SAM" id="MobiDB-lite"/>
    </source>
</evidence>
<dbReference type="Proteomes" id="UP000007174">
    <property type="component" value="Unassembled WGS sequence"/>
</dbReference>
<proteinExistence type="predicted"/>